<keyword evidence="7" id="KW-0378">Hydrolase</keyword>
<keyword evidence="10" id="KW-0539">Nucleus</keyword>
<keyword evidence="13" id="KW-1185">Reference proteome</keyword>
<feature type="domain" description="Endonuclease/exonuclease/phosphatase" evidence="11">
    <location>
        <begin position="48"/>
        <end position="302"/>
    </location>
</feature>
<evidence type="ECO:0000259" key="11">
    <source>
        <dbReference type="Pfam" id="PF03372"/>
    </source>
</evidence>
<evidence type="ECO:0000256" key="8">
    <source>
        <dbReference type="ARBA" id="ARBA00022842"/>
    </source>
</evidence>
<evidence type="ECO:0000256" key="5">
    <source>
        <dbReference type="ARBA" id="ARBA00022723"/>
    </source>
</evidence>
<evidence type="ECO:0000256" key="6">
    <source>
        <dbReference type="ARBA" id="ARBA00022763"/>
    </source>
</evidence>
<dbReference type="GO" id="GO:0070260">
    <property type="term" value="F:5'-tyrosyl-DNA phosphodiesterase activity"/>
    <property type="evidence" value="ECO:0007669"/>
    <property type="project" value="TreeGrafter"/>
</dbReference>
<evidence type="ECO:0000256" key="1">
    <source>
        <dbReference type="ARBA" id="ARBA00001936"/>
    </source>
</evidence>
<organism evidence="12 13">
    <name type="scientific">Cladorrhinum samala</name>
    <dbReference type="NCBI Taxonomy" id="585594"/>
    <lineage>
        <taxon>Eukaryota</taxon>
        <taxon>Fungi</taxon>
        <taxon>Dikarya</taxon>
        <taxon>Ascomycota</taxon>
        <taxon>Pezizomycotina</taxon>
        <taxon>Sordariomycetes</taxon>
        <taxon>Sordariomycetidae</taxon>
        <taxon>Sordariales</taxon>
        <taxon>Podosporaceae</taxon>
        <taxon>Cladorrhinum</taxon>
    </lineage>
</organism>
<dbReference type="GO" id="GO:0003697">
    <property type="term" value="F:single-stranded DNA binding"/>
    <property type="evidence" value="ECO:0007669"/>
    <property type="project" value="TreeGrafter"/>
</dbReference>
<dbReference type="EMBL" id="MU865234">
    <property type="protein sequence ID" value="KAK4456398.1"/>
    <property type="molecule type" value="Genomic_DNA"/>
</dbReference>
<dbReference type="GO" id="GO:0046872">
    <property type="term" value="F:metal ion binding"/>
    <property type="evidence" value="ECO:0007669"/>
    <property type="project" value="UniProtKB-KW"/>
</dbReference>
<dbReference type="AlphaFoldDB" id="A0AAV9H7I7"/>
<dbReference type="InterPro" id="IPR005135">
    <property type="entry name" value="Endo/exonuclease/phosphatase"/>
</dbReference>
<protein>
    <submittedName>
        <fullName evidence="12">5'-tyrosyl-DNA phosphodiesterase</fullName>
    </submittedName>
</protein>
<dbReference type="GO" id="GO:0006302">
    <property type="term" value="P:double-strand break repair"/>
    <property type="evidence" value="ECO:0007669"/>
    <property type="project" value="TreeGrafter"/>
</dbReference>
<comment type="cofactor">
    <cofactor evidence="1">
        <name>Mn(2+)</name>
        <dbReference type="ChEBI" id="CHEBI:29035"/>
    </cofactor>
</comment>
<comment type="caution">
    <text evidence="12">The sequence shown here is derived from an EMBL/GenBank/DDBJ whole genome shotgun (WGS) entry which is preliminary data.</text>
</comment>
<reference evidence="12" key="1">
    <citation type="journal article" date="2023" name="Mol. Phylogenet. Evol.">
        <title>Genome-scale phylogeny and comparative genomics of the fungal order Sordariales.</title>
        <authorList>
            <person name="Hensen N."/>
            <person name="Bonometti L."/>
            <person name="Westerberg I."/>
            <person name="Brannstrom I.O."/>
            <person name="Guillou S."/>
            <person name="Cros-Aarteil S."/>
            <person name="Calhoun S."/>
            <person name="Haridas S."/>
            <person name="Kuo A."/>
            <person name="Mondo S."/>
            <person name="Pangilinan J."/>
            <person name="Riley R."/>
            <person name="LaButti K."/>
            <person name="Andreopoulos B."/>
            <person name="Lipzen A."/>
            <person name="Chen C."/>
            <person name="Yan M."/>
            <person name="Daum C."/>
            <person name="Ng V."/>
            <person name="Clum A."/>
            <person name="Steindorff A."/>
            <person name="Ohm R.A."/>
            <person name="Martin F."/>
            <person name="Silar P."/>
            <person name="Natvig D.O."/>
            <person name="Lalanne C."/>
            <person name="Gautier V."/>
            <person name="Ament-Velasquez S.L."/>
            <person name="Kruys A."/>
            <person name="Hutchinson M.I."/>
            <person name="Powell A.J."/>
            <person name="Barry K."/>
            <person name="Miller A.N."/>
            <person name="Grigoriev I.V."/>
            <person name="Debuchy R."/>
            <person name="Gladieux P."/>
            <person name="Hiltunen Thoren M."/>
            <person name="Johannesson H."/>
        </authorList>
    </citation>
    <scope>NUCLEOTIDE SEQUENCE</scope>
    <source>
        <strain evidence="12">PSN324</strain>
    </source>
</reference>
<dbReference type="GO" id="GO:0004518">
    <property type="term" value="F:nuclease activity"/>
    <property type="evidence" value="ECO:0007669"/>
    <property type="project" value="UniProtKB-KW"/>
</dbReference>
<keyword evidence="4" id="KW-0540">Nuclease</keyword>
<evidence type="ECO:0000256" key="2">
    <source>
        <dbReference type="ARBA" id="ARBA00001946"/>
    </source>
</evidence>
<comment type="subcellular location">
    <subcellularLocation>
        <location evidence="3">Nucleus</location>
        <location evidence="3">PML body</location>
    </subcellularLocation>
</comment>
<accession>A0AAV9H7I7</accession>
<dbReference type="PANTHER" id="PTHR15822">
    <property type="entry name" value="TRAF AND TNF RECEPTOR-ASSOCIATED PROTEIN"/>
    <property type="match status" value="1"/>
</dbReference>
<dbReference type="PANTHER" id="PTHR15822:SF4">
    <property type="entry name" value="TYROSYL-DNA PHOSPHODIESTERASE 2"/>
    <property type="match status" value="1"/>
</dbReference>
<comment type="cofactor">
    <cofactor evidence="2">
        <name>Mg(2+)</name>
        <dbReference type="ChEBI" id="CHEBI:18420"/>
    </cofactor>
</comment>
<dbReference type="GO" id="GO:0005737">
    <property type="term" value="C:cytoplasm"/>
    <property type="evidence" value="ECO:0007669"/>
    <property type="project" value="TreeGrafter"/>
</dbReference>
<evidence type="ECO:0000256" key="10">
    <source>
        <dbReference type="ARBA" id="ARBA00023242"/>
    </source>
</evidence>
<evidence type="ECO:0000313" key="13">
    <source>
        <dbReference type="Proteomes" id="UP001321749"/>
    </source>
</evidence>
<dbReference type="Gene3D" id="3.60.10.10">
    <property type="entry name" value="Endonuclease/exonuclease/phosphatase"/>
    <property type="match status" value="1"/>
</dbReference>
<dbReference type="Pfam" id="PF03372">
    <property type="entry name" value="Exo_endo_phos"/>
    <property type="match status" value="1"/>
</dbReference>
<dbReference type="InterPro" id="IPR051547">
    <property type="entry name" value="TDP2-like"/>
</dbReference>
<dbReference type="InterPro" id="IPR036691">
    <property type="entry name" value="Endo/exonu/phosph_ase_sf"/>
</dbReference>
<dbReference type="CDD" id="cd09080">
    <property type="entry name" value="TDP2"/>
    <property type="match status" value="1"/>
</dbReference>
<keyword evidence="8" id="KW-0460">Magnesium</keyword>
<dbReference type="SUPFAM" id="SSF56219">
    <property type="entry name" value="DNase I-like"/>
    <property type="match status" value="1"/>
</dbReference>
<keyword evidence="5" id="KW-0479">Metal-binding</keyword>
<reference evidence="12" key="2">
    <citation type="submission" date="2023-06" db="EMBL/GenBank/DDBJ databases">
        <authorList>
            <consortium name="Lawrence Berkeley National Laboratory"/>
            <person name="Mondo S.J."/>
            <person name="Hensen N."/>
            <person name="Bonometti L."/>
            <person name="Westerberg I."/>
            <person name="Brannstrom I.O."/>
            <person name="Guillou S."/>
            <person name="Cros-Aarteil S."/>
            <person name="Calhoun S."/>
            <person name="Haridas S."/>
            <person name="Kuo A."/>
            <person name="Pangilinan J."/>
            <person name="Riley R."/>
            <person name="Labutti K."/>
            <person name="Andreopoulos B."/>
            <person name="Lipzen A."/>
            <person name="Chen C."/>
            <person name="Yanf M."/>
            <person name="Daum C."/>
            <person name="Ng V."/>
            <person name="Clum A."/>
            <person name="Steindorff A."/>
            <person name="Ohm R."/>
            <person name="Martin F."/>
            <person name="Silar P."/>
            <person name="Natvig D."/>
            <person name="Lalanne C."/>
            <person name="Gautier V."/>
            <person name="Ament-Velasquez S.L."/>
            <person name="Kruys A."/>
            <person name="Hutchinson M.I."/>
            <person name="Powell A.J."/>
            <person name="Barry K."/>
            <person name="Miller A.N."/>
            <person name="Grigoriev I.V."/>
            <person name="Debuchy R."/>
            <person name="Gladieux P."/>
            <person name="Thoren M.H."/>
            <person name="Johannesson H."/>
        </authorList>
    </citation>
    <scope>NUCLEOTIDE SEQUENCE</scope>
    <source>
        <strain evidence="12">PSN324</strain>
    </source>
</reference>
<keyword evidence="6" id="KW-0227">DNA damage</keyword>
<dbReference type="Proteomes" id="UP001321749">
    <property type="component" value="Unassembled WGS sequence"/>
</dbReference>
<gene>
    <name evidence="12" type="ORF">QBC42DRAFT_238633</name>
</gene>
<name>A0AAV9H7I7_9PEZI</name>
<proteinExistence type="predicted"/>
<evidence type="ECO:0000256" key="9">
    <source>
        <dbReference type="ARBA" id="ARBA00023204"/>
    </source>
</evidence>
<keyword evidence="9" id="KW-0234">DNA repair</keyword>
<evidence type="ECO:0000256" key="4">
    <source>
        <dbReference type="ARBA" id="ARBA00022722"/>
    </source>
</evidence>
<evidence type="ECO:0000313" key="12">
    <source>
        <dbReference type="EMBL" id="KAK4456398.1"/>
    </source>
</evidence>
<evidence type="ECO:0000256" key="7">
    <source>
        <dbReference type="ARBA" id="ARBA00022801"/>
    </source>
</evidence>
<sequence length="315" mass="36209">MIEATMIDDLRVDQSYFTFQNDRWSPVNVSKTGPPNGSNTPFKFSIFSWNIDFQRGYPEIRMKAALNHVYSLVKDQTIPSFIMFEEMEECDLDLIQDEEWIRKDYNVTDISNQFWQRPGYYGTCILIPKALPIRAVFRVRYENSEMQRDGLFVDVSLPENKTLRVCATHLESFVARPPKRPGQLATAAKFLHQADIGILAGDLNAIEPFDQTLHQQNNLKDAYLERGGQEGEEAGMTWGQMAFKWQRERYGLTRMDKVLYCGQAELLDFGTFGMDVEVEDEADRQEMLTKLGGLEKAWVTDHLGIRADFSVGLSD</sequence>
<evidence type="ECO:0000256" key="3">
    <source>
        <dbReference type="ARBA" id="ARBA00004322"/>
    </source>
</evidence>